<evidence type="ECO:0000313" key="1">
    <source>
        <dbReference type="EMBL" id="KJV62411.1"/>
    </source>
</evidence>
<comment type="caution">
    <text evidence="1">The sequence shown here is derived from an EMBL/GenBank/DDBJ whole genome shotgun (WGS) entry which is preliminary data.</text>
</comment>
<dbReference type="EMBL" id="LANR01000001">
    <property type="protein sequence ID" value="KJV62411.1"/>
    <property type="molecule type" value="Genomic_DNA"/>
</dbReference>
<dbReference type="Proteomes" id="UP000033556">
    <property type="component" value="Unassembled WGS sequence"/>
</dbReference>
<gene>
    <name evidence="1" type="ORF">APHACPA_1436</name>
</gene>
<reference evidence="1 2" key="1">
    <citation type="submission" date="2015-01" db="EMBL/GenBank/DDBJ databases">
        <title>Genome Sequencing of Rickettsiales.</title>
        <authorList>
            <person name="Daugherty S.C."/>
            <person name="Su Q."/>
            <person name="Abolude K."/>
            <person name="Beier-Sexton M."/>
            <person name="Carlyon J.A."/>
            <person name="Carter R."/>
            <person name="Day N.P."/>
            <person name="Dumler S.J."/>
            <person name="Dyachenko V."/>
            <person name="Godinez A."/>
            <person name="Kurtti T.J."/>
            <person name="Lichay M."/>
            <person name="Mullins K.E."/>
            <person name="Ott S."/>
            <person name="Pappas-Brown V."/>
            <person name="Paris D.H."/>
            <person name="Patel P."/>
            <person name="Richards A.L."/>
            <person name="Sadzewicz L."/>
            <person name="Sears K."/>
            <person name="Seidman D."/>
            <person name="Sengamalay N."/>
            <person name="Stenos J."/>
            <person name="Tallon L.J."/>
            <person name="Vincent G."/>
            <person name="Fraser C.M."/>
            <person name="Munderloh U."/>
            <person name="Dunning-Hotopp J.C."/>
        </authorList>
    </citation>
    <scope>NUCLEOTIDE SEQUENCE [LARGE SCALE GENOMIC DNA]</scope>
    <source>
        <strain evidence="1 2">Ac/Pa</strain>
    </source>
</reference>
<evidence type="ECO:0000313" key="2">
    <source>
        <dbReference type="Proteomes" id="UP000033556"/>
    </source>
</evidence>
<accession>A0A0F3N3T2</accession>
<keyword evidence="2" id="KW-1185">Reference proteome</keyword>
<dbReference type="PATRIC" id="fig|1359164.3.peg.1423"/>
<organism evidence="1 2">
    <name type="scientific">Rickettsia amblyommatis str. Ac/Pa</name>
    <dbReference type="NCBI Taxonomy" id="1359164"/>
    <lineage>
        <taxon>Bacteria</taxon>
        <taxon>Pseudomonadati</taxon>
        <taxon>Pseudomonadota</taxon>
        <taxon>Alphaproteobacteria</taxon>
        <taxon>Rickettsiales</taxon>
        <taxon>Rickettsiaceae</taxon>
        <taxon>Rickettsieae</taxon>
        <taxon>Rickettsia</taxon>
        <taxon>spotted fever group</taxon>
    </lineage>
</organism>
<name>A0A0F3N3T2_RICAM</name>
<proteinExistence type="predicted"/>
<protein>
    <submittedName>
        <fullName evidence="1">Uncharacterized protein</fullName>
    </submittedName>
</protein>
<dbReference type="AlphaFoldDB" id="A0A0F3N3T2"/>
<sequence length="41" mass="4871">MYYSISYDIKSNLYDSSMYIKPDTKGRITLGKLAKKVRRYC</sequence>